<dbReference type="GO" id="GO:0005743">
    <property type="term" value="C:mitochondrial inner membrane"/>
    <property type="evidence" value="ECO:0007669"/>
    <property type="project" value="TreeGrafter"/>
</dbReference>
<accession>G3MSR9</accession>
<organism evidence="8">
    <name type="scientific">Amblyomma maculatum</name>
    <name type="common">Gulf Coast tick</name>
    <dbReference type="NCBI Taxonomy" id="34609"/>
    <lineage>
        <taxon>Eukaryota</taxon>
        <taxon>Metazoa</taxon>
        <taxon>Ecdysozoa</taxon>
        <taxon>Arthropoda</taxon>
        <taxon>Chelicerata</taxon>
        <taxon>Arachnida</taxon>
        <taxon>Acari</taxon>
        <taxon>Parasitiformes</taxon>
        <taxon>Ixodida</taxon>
        <taxon>Ixodoidea</taxon>
        <taxon>Ixodidae</taxon>
        <taxon>Amblyomminae</taxon>
        <taxon>Amblyomma</taxon>
    </lineage>
</organism>
<evidence type="ECO:0000256" key="5">
    <source>
        <dbReference type="RuleBase" id="RU003945"/>
    </source>
</evidence>
<protein>
    <recommendedName>
        <fullName evidence="7">Membrane insertase YidC/Oxa/ALB C-terminal domain-containing protein</fullName>
    </recommendedName>
</protein>
<feature type="domain" description="Membrane insertase YidC/Oxa/ALB C-terminal" evidence="7">
    <location>
        <begin position="92"/>
        <end position="309"/>
    </location>
</feature>
<dbReference type="GO" id="GO:0032979">
    <property type="term" value="P:protein insertion into mitochondrial inner membrane from matrix"/>
    <property type="evidence" value="ECO:0007669"/>
    <property type="project" value="TreeGrafter"/>
</dbReference>
<feature type="transmembrane region" description="Helical" evidence="6">
    <location>
        <begin position="268"/>
        <end position="287"/>
    </location>
</feature>
<evidence type="ECO:0000256" key="2">
    <source>
        <dbReference type="ARBA" id="ARBA00022692"/>
    </source>
</evidence>
<dbReference type="CDD" id="cd20069">
    <property type="entry name" value="5TM_Oxa1-like"/>
    <property type="match status" value="1"/>
</dbReference>
<name>G3MSR9_AMBMU</name>
<feature type="transmembrane region" description="Helical" evidence="6">
    <location>
        <begin position="178"/>
        <end position="198"/>
    </location>
</feature>
<evidence type="ECO:0000256" key="6">
    <source>
        <dbReference type="SAM" id="Phobius"/>
    </source>
</evidence>
<sequence length="350" mass="39972">MKPIQVSVVEIMFRFAGTWFHRGARSTLLRYSFQFAERRELFQQGVPSTYHGLCAVRCFSLQSWAQTLSQSTPVAYAQDLLDAVHSTSGLSWGTTIVVTSLALRVVVTLPLAVYQHHVLARFANLDREMAGIVQELKRETTQAVRMFNLNEKQARYLYKKNFKRHLQRLVVRDNCHPLKAALVVLFQLPLWVSLSVALRNMAFMMPYQDLAAQATYLELSVGGMLWFTNLTQPDPLHIVPILVGITNLMNIEFHVLQRQKHMAWLRRWITNFMRGLALVSVPVAWIMPADVALYWLCSSGFALGQNMLMAAPRFRRACSIPITASESQTPFRDVAVRLRQRLDAAFRTSS</sequence>
<dbReference type="AlphaFoldDB" id="G3MSR9"/>
<dbReference type="GO" id="GO:0032977">
    <property type="term" value="F:membrane insertase activity"/>
    <property type="evidence" value="ECO:0007669"/>
    <property type="project" value="InterPro"/>
</dbReference>
<evidence type="ECO:0000313" key="8">
    <source>
        <dbReference type="EMBL" id="AEO36537.1"/>
    </source>
</evidence>
<dbReference type="Pfam" id="PF02096">
    <property type="entry name" value="60KD_IMP"/>
    <property type="match status" value="1"/>
</dbReference>
<feature type="transmembrane region" description="Helical" evidence="6">
    <location>
        <begin position="236"/>
        <end position="256"/>
    </location>
</feature>
<dbReference type="InterPro" id="IPR001708">
    <property type="entry name" value="YidC/ALB3/OXA1/COX18"/>
</dbReference>
<dbReference type="PANTHER" id="PTHR12428:SF65">
    <property type="entry name" value="CYTOCHROME C OXIDASE ASSEMBLY PROTEIN COX18, MITOCHONDRIAL"/>
    <property type="match status" value="1"/>
</dbReference>
<keyword evidence="4 6" id="KW-0472">Membrane</keyword>
<comment type="subcellular location">
    <subcellularLocation>
        <location evidence="1 5">Membrane</location>
        <topology evidence="1 5">Multi-pass membrane protein</topology>
    </subcellularLocation>
</comment>
<reference evidence="8" key="1">
    <citation type="journal article" date="2011" name="PLoS ONE">
        <title>A deep insight into the sialotranscriptome of the gulf coast tick, Amblyomma maculatum.</title>
        <authorList>
            <person name="Karim S."/>
            <person name="Singh P."/>
            <person name="Ribeiro J.M."/>
        </authorList>
    </citation>
    <scope>NUCLEOTIDE SEQUENCE</scope>
    <source>
        <tissue evidence="8">Salivary gland</tissue>
    </source>
</reference>
<evidence type="ECO:0000256" key="3">
    <source>
        <dbReference type="ARBA" id="ARBA00022989"/>
    </source>
</evidence>
<keyword evidence="3 6" id="KW-1133">Transmembrane helix</keyword>
<evidence type="ECO:0000259" key="7">
    <source>
        <dbReference type="Pfam" id="PF02096"/>
    </source>
</evidence>
<dbReference type="PANTHER" id="PTHR12428">
    <property type="entry name" value="OXA1"/>
    <property type="match status" value="1"/>
</dbReference>
<comment type="similarity">
    <text evidence="5">Belongs to the OXA1/ALB3/YidC family.</text>
</comment>
<dbReference type="EMBL" id="JO844920">
    <property type="protein sequence ID" value="AEO36537.1"/>
    <property type="molecule type" value="mRNA"/>
</dbReference>
<keyword evidence="2 5" id="KW-0812">Transmembrane</keyword>
<evidence type="ECO:0000256" key="4">
    <source>
        <dbReference type="ARBA" id="ARBA00023136"/>
    </source>
</evidence>
<evidence type="ECO:0000256" key="1">
    <source>
        <dbReference type="ARBA" id="ARBA00004141"/>
    </source>
</evidence>
<dbReference type="GO" id="GO:0033617">
    <property type="term" value="P:mitochondrial respiratory chain complex IV assembly"/>
    <property type="evidence" value="ECO:0007669"/>
    <property type="project" value="TreeGrafter"/>
</dbReference>
<proteinExistence type="evidence at transcript level"/>
<dbReference type="InterPro" id="IPR028055">
    <property type="entry name" value="YidC/Oxa/ALB_C"/>
</dbReference>